<sequence>MGNSPLKENRWQQNTQEIPWTLENQSFEQRTSRCWDCYVAEGCFCLPWKKVCICKAKPDSSKTNKGMSSAPVQQDSADQSSSENLCYTHINHVVLGRRLSGISSEGFYENVSPKTKTSRKSLGETETSYALLRVPSSPRHLSSPEDEYELVVPSRISFHSLQQPHVPLLPSKTQVSYL</sequence>
<dbReference type="Pfam" id="PF15666">
    <property type="entry name" value="HGAL"/>
    <property type="match status" value="1"/>
</dbReference>
<dbReference type="Proteomes" id="UP000515165">
    <property type="component" value="Chromosome 1"/>
</dbReference>
<dbReference type="AlphaFoldDB" id="A0A6J2CB32"/>
<accession>A0A6J2CB32</accession>
<dbReference type="OrthoDB" id="9829486at2759"/>
<dbReference type="PANTHER" id="PTHR35351">
    <property type="entry name" value="GERMINAL CENTER-ASSOCIATED SIGNALING AND MOTILITY-LIKE PROTEIN"/>
    <property type="match status" value="1"/>
</dbReference>
<dbReference type="GeneID" id="113917723"/>
<dbReference type="RefSeq" id="XP_027441470.2">
    <property type="nucleotide sequence ID" value="XM_027585669.2"/>
</dbReference>
<dbReference type="CTD" id="257144"/>
<proteinExistence type="predicted"/>
<protein>
    <submittedName>
        <fullName evidence="2">Germinal center-associated signaling and motility protein isoform X1</fullName>
    </submittedName>
</protein>
<name>A0A6J2CB32_ZALCA</name>
<organism evidence="1 2">
    <name type="scientific">Zalophus californianus</name>
    <name type="common">California sealion</name>
    <dbReference type="NCBI Taxonomy" id="9704"/>
    <lineage>
        <taxon>Eukaryota</taxon>
        <taxon>Metazoa</taxon>
        <taxon>Chordata</taxon>
        <taxon>Craniata</taxon>
        <taxon>Vertebrata</taxon>
        <taxon>Euteleostomi</taxon>
        <taxon>Mammalia</taxon>
        <taxon>Eutheria</taxon>
        <taxon>Laurasiatheria</taxon>
        <taxon>Carnivora</taxon>
        <taxon>Caniformia</taxon>
        <taxon>Pinnipedia</taxon>
        <taxon>Otariidae</taxon>
        <taxon>Zalophus</taxon>
    </lineage>
</organism>
<evidence type="ECO:0000313" key="2">
    <source>
        <dbReference type="RefSeq" id="XP_027441470.2"/>
    </source>
</evidence>
<dbReference type="PANTHER" id="PTHR35351:SF2">
    <property type="entry name" value="GERMINAL CENTER-ASSOCIATED SIGNALING AND MOTILITY PROTEIN"/>
    <property type="match status" value="1"/>
</dbReference>
<reference evidence="2" key="1">
    <citation type="submission" date="2025-08" db="UniProtKB">
        <authorList>
            <consortium name="RefSeq"/>
        </authorList>
    </citation>
    <scope>IDENTIFICATION</scope>
    <source>
        <tissue evidence="2">Blood</tissue>
    </source>
</reference>
<dbReference type="InterPro" id="IPR031364">
    <property type="entry name" value="GC_assoc_lym"/>
</dbReference>
<gene>
    <name evidence="2" type="primary">GCSAM</name>
</gene>
<dbReference type="GO" id="GO:2000402">
    <property type="term" value="P:negative regulation of lymphocyte migration"/>
    <property type="evidence" value="ECO:0007669"/>
    <property type="project" value="TreeGrafter"/>
</dbReference>
<dbReference type="GO" id="GO:0050855">
    <property type="term" value="P:regulation of B cell receptor signaling pathway"/>
    <property type="evidence" value="ECO:0007669"/>
    <property type="project" value="InterPro"/>
</dbReference>
<dbReference type="KEGG" id="zca:113917723"/>
<keyword evidence="1" id="KW-1185">Reference proteome</keyword>
<evidence type="ECO:0000313" key="1">
    <source>
        <dbReference type="Proteomes" id="UP000515165"/>
    </source>
</evidence>